<dbReference type="InterPro" id="IPR027073">
    <property type="entry name" value="5_3_exoribonuclease"/>
</dbReference>
<dbReference type="PANTHER" id="PTHR12341:SF41">
    <property type="entry name" value="5'-3' EXORIBONUCLEASE 2"/>
    <property type="match status" value="1"/>
</dbReference>
<organism evidence="2 3">
    <name type="scientific">Trifolium medium</name>
    <dbReference type="NCBI Taxonomy" id="97028"/>
    <lineage>
        <taxon>Eukaryota</taxon>
        <taxon>Viridiplantae</taxon>
        <taxon>Streptophyta</taxon>
        <taxon>Embryophyta</taxon>
        <taxon>Tracheophyta</taxon>
        <taxon>Spermatophyta</taxon>
        <taxon>Magnoliopsida</taxon>
        <taxon>eudicotyledons</taxon>
        <taxon>Gunneridae</taxon>
        <taxon>Pentapetalae</taxon>
        <taxon>rosids</taxon>
        <taxon>fabids</taxon>
        <taxon>Fabales</taxon>
        <taxon>Fabaceae</taxon>
        <taxon>Papilionoideae</taxon>
        <taxon>50 kb inversion clade</taxon>
        <taxon>NPAAA clade</taxon>
        <taxon>Hologalegina</taxon>
        <taxon>IRL clade</taxon>
        <taxon>Trifolieae</taxon>
        <taxon>Trifolium</taxon>
    </lineage>
</organism>
<dbReference type="GO" id="GO:0003723">
    <property type="term" value="F:RNA binding"/>
    <property type="evidence" value="ECO:0007669"/>
    <property type="project" value="TreeGrafter"/>
</dbReference>
<dbReference type="PANTHER" id="PTHR12341">
    <property type="entry name" value="5'-&gt;3' EXORIBONUCLEASE"/>
    <property type="match status" value="1"/>
</dbReference>
<dbReference type="Gene3D" id="3.40.50.12390">
    <property type="match status" value="1"/>
</dbReference>
<feature type="non-terminal residue" evidence="2">
    <location>
        <position position="56"/>
    </location>
</feature>
<accession>A0A392V831</accession>
<reference evidence="2 3" key="1">
    <citation type="journal article" date="2018" name="Front. Plant Sci.">
        <title>Red Clover (Trifolium pratense) and Zigzag Clover (T. medium) - A Picture of Genomic Similarities and Differences.</title>
        <authorList>
            <person name="Dluhosova J."/>
            <person name="Istvanek J."/>
            <person name="Nedelnik J."/>
            <person name="Repkova J."/>
        </authorList>
    </citation>
    <scope>NUCLEOTIDE SEQUENCE [LARGE SCALE GENOMIC DNA]</scope>
    <source>
        <strain evidence="3">cv. 10/8</strain>
        <tissue evidence="2">Leaf</tissue>
    </source>
</reference>
<dbReference type="EMBL" id="LXQA011091345">
    <property type="protein sequence ID" value="MCI84456.1"/>
    <property type="molecule type" value="Genomic_DNA"/>
</dbReference>
<keyword evidence="3" id="KW-1185">Reference proteome</keyword>
<dbReference type="AlphaFoldDB" id="A0A392V831"/>
<comment type="caution">
    <text evidence="2">The sequence shown here is derived from an EMBL/GenBank/DDBJ whole genome shotgun (WGS) entry which is preliminary data.</text>
</comment>
<dbReference type="Proteomes" id="UP000265520">
    <property type="component" value="Unassembled WGS sequence"/>
</dbReference>
<name>A0A392V831_9FABA</name>
<dbReference type="GO" id="GO:0000956">
    <property type="term" value="P:nuclear-transcribed mRNA catabolic process"/>
    <property type="evidence" value="ECO:0007669"/>
    <property type="project" value="TreeGrafter"/>
</dbReference>
<dbReference type="InterPro" id="IPR004859">
    <property type="entry name" value="Xrn1_N"/>
</dbReference>
<protein>
    <submittedName>
        <fullName evidence="2">5'-3' exoribonuclease</fullName>
    </submittedName>
</protein>
<feature type="domain" description="Xrn1 N-terminal" evidence="1">
    <location>
        <begin position="1"/>
        <end position="56"/>
    </location>
</feature>
<sequence>MGIPSFYGWLADKYPMVVVDSVEEELVVINRVHIPVDTTNKNPNNIEYDNLYLDMN</sequence>
<dbReference type="Pfam" id="PF03159">
    <property type="entry name" value="XRN_N"/>
    <property type="match status" value="1"/>
</dbReference>
<proteinExistence type="predicted"/>
<dbReference type="GO" id="GO:0005634">
    <property type="term" value="C:nucleus"/>
    <property type="evidence" value="ECO:0007669"/>
    <property type="project" value="TreeGrafter"/>
</dbReference>
<evidence type="ECO:0000313" key="3">
    <source>
        <dbReference type="Proteomes" id="UP000265520"/>
    </source>
</evidence>
<evidence type="ECO:0000259" key="1">
    <source>
        <dbReference type="Pfam" id="PF03159"/>
    </source>
</evidence>
<evidence type="ECO:0000313" key="2">
    <source>
        <dbReference type="EMBL" id="MCI84456.1"/>
    </source>
</evidence>
<dbReference type="GO" id="GO:0004534">
    <property type="term" value="F:5'-3' RNA exonuclease activity"/>
    <property type="evidence" value="ECO:0007669"/>
    <property type="project" value="TreeGrafter"/>
</dbReference>